<name>A0A2N6MNJ6_9CYAN</name>
<keyword evidence="1" id="KW-0472">Membrane</keyword>
<feature type="transmembrane region" description="Helical" evidence="1">
    <location>
        <begin position="12"/>
        <end position="33"/>
    </location>
</feature>
<evidence type="ECO:0000313" key="3">
    <source>
        <dbReference type="Proteomes" id="UP000234966"/>
    </source>
</evidence>
<dbReference type="EMBL" id="NMQI01000031">
    <property type="protein sequence ID" value="PMB48308.1"/>
    <property type="molecule type" value="Genomic_DNA"/>
</dbReference>
<proteinExistence type="predicted"/>
<dbReference type="AlphaFoldDB" id="A0A2N6MNJ6"/>
<comment type="caution">
    <text evidence="2">The sequence shown here is derived from an EMBL/GenBank/DDBJ whole genome shotgun (WGS) entry which is preliminary data.</text>
</comment>
<evidence type="ECO:0000256" key="1">
    <source>
        <dbReference type="SAM" id="Phobius"/>
    </source>
</evidence>
<sequence>MARAASSPRTPLLLPVLLIATGGVLLVGSFLFVDEFNPINLAFLLLAVVGMTVLLRGDLTPSTESRAFGITRGSVEAGDITINAGDIDVYIDRLPTGERLIAGQYAYNARPSLEVQGTQAVLVMDRAKTSLLTFADWELTLAVNMPWAVRCSASLGQIDADLSGLIIDTATFYSGFGSVRVVAPQELLGEPISVRSILGNVHLLTPLGYNTRVIVRAGHFAKLHVASSRYAHMDDGSYQALDAHPEAPPVTILLKTTFGDIYLG</sequence>
<evidence type="ECO:0000313" key="2">
    <source>
        <dbReference type="EMBL" id="PMB48308.1"/>
    </source>
</evidence>
<accession>A0A2N6MNJ6</accession>
<organism evidence="2 3">
    <name type="scientific">Fischerella thermalis CCMEE 5330</name>
    <dbReference type="NCBI Taxonomy" id="2019670"/>
    <lineage>
        <taxon>Bacteria</taxon>
        <taxon>Bacillati</taxon>
        <taxon>Cyanobacteriota</taxon>
        <taxon>Cyanophyceae</taxon>
        <taxon>Nostocales</taxon>
        <taxon>Hapalosiphonaceae</taxon>
        <taxon>Fischerella</taxon>
    </lineage>
</organism>
<reference evidence="2 3" key="1">
    <citation type="submission" date="2017-07" db="EMBL/GenBank/DDBJ databases">
        <title>Genomes of Fischerella (Mastigocladus) sp. strains.</title>
        <authorList>
            <person name="Miller S.R."/>
        </authorList>
    </citation>
    <scope>NUCLEOTIDE SEQUENCE [LARGE SCALE GENOMIC DNA]</scope>
    <source>
        <strain evidence="2 3">CCMEE 5330</strain>
    </source>
</reference>
<protein>
    <recommendedName>
        <fullName evidence="4">DUF2154 domain-containing protein</fullName>
    </recommendedName>
</protein>
<evidence type="ECO:0008006" key="4">
    <source>
        <dbReference type="Google" id="ProtNLM"/>
    </source>
</evidence>
<gene>
    <name evidence="2" type="ORF">CEN41_01895</name>
</gene>
<keyword evidence="1" id="KW-0812">Transmembrane</keyword>
<dbReference type="Proteomes" id="UP000234966">
    <property type="component" value="Unassembled WGS sequence"/>
</dbReference>
<keyword evidence="1" id="KW-1133">Transmembrane helix</keyword>